<name>A0A6V6ZBA2_9FLAO</name>
<dbReference type="AlphaFoldDB" id="A0A6V6ZBA2"/>
<evidence type="ECO:0000313" key="1">
    <source>
        <dbReference type="EMBL" id="CAD0008704.1"/>
    </source>
</evidence>
<proteinExistence type="predicted"/>
<sequence length="29" mass="3386">MKNIEKKPIISIGYLNKVPTFAPDLRDKR</sequence>
<protein>
    <submittedName>
        <fullName evidence="1">Uncharacterized protein</fullName>
    </submittedName>
</protein>
<dbReference type="EMBL" id="CAIJDP010000089">
    <property type="protein sequence ID" value="CAD0008704.1"/>
    <property type="molecule type" value="Genomic_DNA"/>
</dbReference>
<evidence type="ECO:0000313" key="2">
    <source>
        <dbReference type="Proteomes" id="UP000530060"/>
    </source>
</evidence>
<organism evidence="1 2">
    <name type="scientific">Flavobacterium salmonis</name>
    <dbReference type="NCBI Taxonomy" id="2654844"/>
    <lineage>
        <taxon>Bacteria</taxon>
        <taxon>Pseudomonadati</taxon>
        <taxon>Bacteroidota</taxon>
        <taxon>Flavobacteriia</taxon>
        <taxon>Flavobacteriales</taxon>
        <taxon>Flavobacteriaceae</taxon>
        <taxon>Flavobacterium</taxon>
    </lineage>
</organism>
<accession>A0A6V6ZBA2</accession>
<comment type="caution">
    <text evidence="1">The sequence shown here is derived from an EMBL/GenBank/DDBJ whole genome shotgun (WGS) entry which is preliminary data.</text>
</comment>
<gene>
    <name evidence="1" type="ORF">FLAT13_04506</name>
</gene>
<reference evidence="1 2" key="1">
    <citation type="submission" date="2020-06" db="EMBL/GenBank/DDBJ databases">
        <authorList>
            <person name="Criscuolo A."/>
        </authorList>
    </citation>
    <scope>NUCLEOTIDE SEQUENCE [LARGE SCALE GENOMIC DNA]</scope>
    <source>
        <strain evidence="2">CIP 111411</strain>
    </source>
</reference>
<keyword evidence="2" id="KW-1185">Reference proteome</keyword>
<dbReference type="Proteomes" id="UP000530060">
    <property type="component" value="Unassembled WGS sequence"/>
</dbReference>